<evidence type="ECO:0000313" key="2">
    <source>
        <dbReference type="EMBL" id="KAL0288308.1"/>
    </source>
</evidence>
<organism evidence="2">
    <name type="scientific">Sesamum radiatum</name>
    <name type="common">Black benniseed</name>
    <dbReference type="NCBI Taxonomy" id="300843"/>
    <lineage>
        <taxon>Eukaryota</taxon>
        <taxon>Viridiplantae</taxon>
        <taxon>Streptophyta</taxon>
        <taxon>Embryophyta</taxon>
        <taxon>Tracheophyta</taxon>
        <taxon>Spermatophyta</taxon>
        <taxon>Magnoliopsida</taxon>
        <taxon>eudicotyledons</taxon>
        <taxon>Gunneridae</taxon>
        <taxon>Pentapetalae</taxon>
        <taxon>asterids</taxon>
        <taxon>lamiids</taxon>
        <taxon>Lamiales</taxon>
        <taxon>Pedaliaceae</taxon>
        <taxon>Sesamum</taxon>
    </lineage>
</organism>
<evidence type="ECO:0000259" key="1">
    <source>
        <dbReference type="Pfam" id="PF00078"/>
    </source>
</evidence>
<dbReference type="InterPro" id="IPR000477">
    <property type="entry name" value="RT_dom"/>
</dbReference>
<comment type="caution">
    <text evidence="2">The sequence shown here is derived from an EMBL/GenBank/DDBJ whole genome shotgun (WGS) entry which is preliminary data.</text>
</comment>
<dbReference type="Pfam" id="PF00078">
    <property type="entry name" value="RVT_1"/>
    <property type="match status" value="1"/>
</dbReference>
<reference evidence="2" key="1">
    <citation type="submission" date="2020-06" db="EMBL/GenBank/DDBJ databases">
        <authorList>
            <person name="Li T."/>
            <person name="Hu X."/>
            <person name="Zhang T."/>
            <person name="Song X."/>
            <person name="Zhang H."/>
            <person name="Dai N."/>
            <person name="Sheng W."/>
            <person name="Hou X."/>
            <person name="Wei L."/>
        </authorList>
    </citation>
    <scope>NUCLEOTIDE SEQUENCE</scope>
    <source>
        <strain evidence="2">G02</strain>
        <tissue evidence="2">Leaf</tissue>
    </source>
</reference>
<dbReference type="PANTHER" id="PTHR33116:SF78">
    <property type="entry name" value="OS12G0587133 PROTEIN"/>
    <property type="match status" value="1"/>
</dbReference>
<dbReference type="AlphaFoldDB" id="A0AAW2J467"/>
<dbReference type="PANTHER" id="PTHR33116">
    <property type="entry name" value="REVERSE TRANSCRIPTASE ZINC-BINDING DOMAIN-CONTAINING PROTEIN-RELATED-RELATED"/>
    <property type="match status" value="1"/>
</dbReference>
<gene>
    <name evidence="2" type="ORF">Sradi_7100600</name>
</gene>
<feature type="domain" description="Reverse transcriptase" evidence="1">
    <location>
        <begin position="24"/>
        <end position="107"/>
    </location>
</feature>
<proteinExistence type="predicted"/>
<name>A0AAW2J467_SESRA</name>
<protein>
    <recommendedName>
        <fullName evidence="1">Reverse transcriptase domain-containing protein</fullName>
    </recommendedName>
</protein>
<accession>A0AAW2J467</accession>
<reference evidence="2" key="2">
    <citation type="journal article" date="2024" name="Plant">
        <title>Genomic evolution and insights into agronomic trait innovations of Sesamum species.</title>
        <authorList>
            <person name="Miao H."/>
            <person name="Wang L."/>
            <person name="Qu L."/>
            <person name="Liu H."/>
            <person name="Sun Y."/>
            <person name="Le M."/>
            <person name="Wang Q."/>
            <person name="Wei S."/>
            <person name="Zheng Y."/>
            <person name="Lin W."/>
            <person name="Duan Y."/>
            <person name="Cao H."/>
            <person name="Xiong S."/>
            <person name="Wang X."/>
            <person name="Wei L."/>
            <person name="Li C."/>
            <person name="Ma Q."/>
            <person name="Ju M."/>
            <person name="Zhao R."/>
            <person name="Li G."/>
            <person name="Mu C."/>
            <person name="Tian Q."/>
            <person name="Mei H."/>
            <person name="Zhang T."/>
            <person name="Gao T."/>
            <person name="Zhang H."/>
        </authorList>
    </citation>
    <scope>NUCLEOTIDE SEQUENCE</scope>
    <source>
        <strain evidence="2">G02</strain>
    </source>
</reference>
<dbReference type="EMBL" id="JACGWJ010000785">
    <property type="protein sequence ID" value="KAL0288308.1"/>
    <property type="molecule type" value="Genomic_DNA"/>
</dbReference>
<sequence length="165" mass="18602">MEMFHVLLKLRAQYEGEFTYHWKCSELGILNLCFADDVLLFCAGDIASVRTIHGVLVEFGRLSGLHVNPNKSTIILSRAVQRERQDILNIVGFQEGTLPIKYLGVPLTASRLTITDCQPMIEKLSRRLAGWSHLNLSMAGRVQLIKSVLGALHVYWASVFFCLKL</sequence>